<dbReference type="AlphaFoldDB" id="A0A397SIR8"/>
<dbReference type="EMBL" id="QKYT01000520">
    <property type="protein sequence ID" value="RIA84055.1"/>
    <property type="molecule type" value="Genomic_DNA"/>
</dbReference>
<gene>
    <name evidence="1" type="ORF">C1645_832826</name>
</gene>
<name>A0A397SIR8_9GLOM</name>
<keyword evidence="2" id="KW-1185">Reference proteome</keyword>
<organism evidence="1 2">
    <name type="scientific">Glomus cerebriforme</name>
    <dbReference type="NCBI Taxonomy" id="658196"/>
    <lineage>
        <taxon>Eukaryota</taxon>
        <taxon>Fungi</taxon>
        <taxon>Fungi incertae sedis</taxon>
        <taxon>Mucoromycota</taxon>
        <taxon>Glomeromycotina</taxon>
        <taxon>Glomeromycetes</taxon>
        <taxon>Glomerales</taxon>
        <taxon>Glomeraceae</taxon>
        <taxon>Glomus</taxon>
    </lineage>
</organism>
<evidence type="ECO:0000313" key="1">
    <source>
        <dbReference type="EMBL" id="RIA84055.1"/>
    </source>
</evidence>
<evidence type="ECO:0000313" key="2">
    <source>
        <dbReference type="Proteomes" id="UP000265703"/>
    </source>
</evidence>
<protein>
    <submittedName>
        <fullName evidence="1">Uncharacterized protein</fullName>
    </submittedName>
</protein>
<accession>A0A397SIR8</accession>
<dbReference type="Proteomes" id="UP000265703">
    <property type="component" value="Unassembled WGS sequence"/>
</dbReference>
<proteinExistence type="predicted"/>
<reference evidence="1 2" key="1">
    <citation type="submission" date="2018-06" db="EMBL/GenBank/DDBJ databases">
        <title>Comparative genomics reveals the genomic features of Rhizophagus irregularis, R. cerebriforme, R. diaphanum and Gigaspora rosea, and their symbiotic lifestyle signature.</title>
        <authorList>
            <person name="Morin E."/>
            <person name="San Clemente H."/>
            <person name="Chen E.C.H."/>
            <person name="De La Providencia I."/>
            <person name="Hainaut M."/>
            <person name="Kuo A."/>
            <person name="Kohler A."/>
            <person name="Murat C."/>
            <person name="Tang N."/>
            <person name="Roy S."/>
            <person name="Loubradou J."/>
            <person name="Henrissat B."/>
            <person name="Grigoriev I.V."/>
            <person name="Corradi N."/>
            <person name="Roux C."/>
            <person name="Martin F.M."/>
        </authorList>
    </citation>
    <scope>NUCLEOTIDE SEQUENCE [LARGE SCALE GENOMIC DNA]</scope>
    <source>
        <strain evidence="1 2">DAOM 227022</strain>
    </source>
</reference>
<sequence length="168" mass="19400">MKSCTTNIVPETEFIQFMYYLESLVIEFFKKCNELGPNILRYVMNSLFSNSPLNQMFITTLKSSMNDNVELENEEFGFIYERCITIYMRSRQKTWREGNLPSNPAHALEQLKLWAQLEEAMDSFIKMFLVSELGLRSVQFGSIFAKTDTEPKLSVSVSTSEQSLGQLS</sequence>
<comment type="caution">
    <text evidence="1">The sequence shown here is derived from an EMBL/GenBank/DDBJ whole genome shotgun (WGS) entry which is preliminary data.</text>
</comment>